<name>A0A8S5SWR6_9CAUD</name>
<dbReference type="GO" id="GO:0005524">
    <property type="term" value="F:ATP binding"/>
    <property type="evidence" value="ECO:0007669"/>
    <property type="project" value="InterPro"/>
</dbReference>
<evidence type="ECO:0000256" key="1">
    <source>
        <dbReference type="ARBA" id="ARBA00013308"/>
    </source>
</evidence>
<dbReference type="InterPro" id="IPR012340">
    <property type="entry name" value="NA-bd_OB-fold"/>
</dbReference>
<evidence type="ECO:0000313" key="3">
    <source>
        <dbReference type="EMBL" id="DAF55135.1"/>
    </source>
</evidence>
<keyword evidence="3" id="KW-0436">Ligase</keyword>
<organism evidence="3">
    <name type="scientific">Siphoviridae sp. ctZHD14</name>
    <dbReference type="NCBI Taxonomy" id="2827891"/>
    <lineage>
        <taxon>Viruses</taxon>
        <taxon>Duplodnaviria</taxon>
        <taxon>Heunggongvirae</taxon>
        <taxon>Uroviricota</taxon>
        <taxon>Caudoviricetes</taxon>
    </lineage>
</organism>
<evidence type="ECO:0000259" key="2">
    <source>
        <dbReference type="PROSITE" id="PS50160"/>
    </source>
</evidence>
<reference evidence="3" key="1">
    <citation type="journal article" date="2021" name="Proc. Natl. Acad. Sci. U.S.A.">
        <title>A Catalog of Tens of Thousands of Viruses from Human Metagenomes Reveals Hidden Associations with Chronic Diseases.</title>
        <authorList>
            <person name="Tisza M.J."/>
            <person name="Buck C.B."/>
        </authorList>
    </citation>
    <scope>NUCLEOTIDE SEQUENCE</scope>
    <source>
        <strain evidence="3">CtZHD14</strain>
    </source>
</reference>
<accession>A0A8S5SWR6</accession>
<proteinExistence type="predicted"/>
<dbReference type="Pfam" id="PF01068">
    <property type="entry name" value="DNA_ligase_A_M"/>
    <property type="match status" value="1"/>
</dbReference>
<dbReference type="GO" id="GO:0006281">
    <property type="term" value="P:DNA repair"/>
    <property type="evidence" value="ECO:0007669"/>
    <property type="project" value="InterPro"/>
</dbReference>
<dbReference type="SUPFAM" id="SSF50249">
    <property type="entry name" value="Nucleic acid-binding proteins"/>
    <property type="match status" value="1"/>
</dbReference>
<protein>
    <recommendedName>
        <fullName evidence="1">DNA ligase</fullName>
    </recommendedName>
</protein>
<dbReference type="SUPFAM" id="SSF56091">
    <property type="entry name" value="DNA ligase/mRNA capping enzyme, catalytic domain"/>
    <property type="match status" value="1"/>
</dbReference>
<dbReference type="EMBL" id="BK032687">
    <property type="protein sequence ID" value="DAF55135.1"/>
    <property type="molecule type" value="Genomic_DNA"/>
</dbReference>
<dbReference type="Gene3D" id="3.30.470.30">
    <property type="entry name" value="DNA ligase/mRNA capping enzyme"/>
    <property type="match status" value="1"/>
</dbReference>
<dbReference type="PROSITE" id="PS50160">
    <property type="entry name" value="DNA_LIGASE_A3"/>
    <property type="match status" value="1"/>
</dbReference>
<dbReference type="InterPro" id="IPR012310">
    <property type="entry name" value="DNA_ligase_ATP-dep_cent"/>
</dbReference>
<dbReference type="Gene3D" id="2.40.50.140">
    <property type="entry name" value="Nucleic acid-binding proteins"/>
    <property type="match status" value="1"/>
</dbReference>
<feature type="domain" description="ATP-dependent DNA ligase family profile" evidence="2">
    <location>
        <begin position="119"/>
        <end position="270"/>
    </location>
</feature>
<dbReference type="GO" id="GO:0006310">
    <property type="term" value="P:DNA recombination"/>
    <property type="evidence" value="ECO:0007669"/>
    <property type="project" value="InterPro"/>
</dbReference>
<dbReference type="GO" id="GO:0003910">
    <property type="term" value="F:DNA ligase (ATP) activity"/>
    <property type="evidence" value="ECO:0007669"/>
    <property type="project" value="InterPro"/>
</dbReference>
<sequence>MSELYPGSLQVPAMLYSKAPKGEKLYEEADSKKYIAQLKKDGAWYQLEKSENGLVYLFSRSISKKTGELSEKINNVPHLKEWADQLPPGTTLIGEIYYPGGKSNDATKIMGALPGKAIERQKDNPIHYYVHDMIRYAGKDMLDIPFERRYSDLCEYVDIKLRNPQWLEVAKSFTGYGILDTAYRYISEGEEGALFKDKSGLYLPGKRPSYNFKVKEETNEMDFVIFELLPPEREYTGKERETWKYWEGDTPVTKAWHNGWVGAFRVGAYDDNGHLIATGRVSSGISDSVKEDAAKNPDNYIGQVCVIQAMSVDKENKTFRHPRYLGLHGGKNPEECKISEIFA</sequence>